<dbReference type="Pfam" id="PF13455">
    <property type="entry name" value="MUG113"/>
    <property type="match status" value="1"/>
</dbReference>
<sequence>MPEKSIKDKARNFLIHLLEKPQKDNENPPPPPSKIEQYNPNTTSPFLQDPNIIPAFSNLSISAAQNHHNPSPNGSFIGGFKPTFPNSSQHPGASSRPTNANDSISAHNIKPSKPPPIAMPMPFATGIPPSPSGKQSLTMQMALRPPDLAPRPHSNPVPHTFSSKPSTSTASLPTKPPGKRPESSPSTPTRVSARLSTSGACTPGRTPSGTPVGTPNGKAGQEQCAGVTKAGKRCVRMVKAHPALSAFDSSDEENSSSVPRFCHQHSKEVMGPSGFYARQNGEWVKFADWIPEYLSADTKVSLRVEMEKSRSASDVPGYIYTFEIRDSKDKEFIKLKVGRAVNLVKRIDQWGKQCGSKEQVLRGFYPGSVEPDEDGNEGSLMKGRLMAGEKGPWCHRVERLVHLELADLATTEIYLDPKWPNVAAPEPASNGSKAKDSNNAGPCADCGSVHKEIFEFRRWNRGAKVGKEWDQVVKPVIDRWGKFVELYL</sequence>
<evidence type="ECO:0008006" key="4">
    <source>
        <dbReference type="Google" id="ProtNLM"/>
    </source>
</evidence>
<feature type="compositionally biased region" description="Polar residues" evidence="1">
    <location>
        <begin position="36"/>
        <end position="46"/>
    </location>
</feature>
<feature type="compositionally biased region" description="Polar residues" evidence="1">
    <location>
        <begin position="160"/>
        <end position="172"/>
    </location>
</feature>
<proteinExistence type="predicted"/>
<dbReference type="EMBL" id="JAACJJ010000001">
    <property type="protein sequence ID" value="KAF5330439.1"/>
    <property type="molecule type" value="Genomic_DNA"/>
</dbReference>
<feature type="region of interest" description="Disordered" evidence="1">
    <location>
        <begin position="63"/>
        <end position="222"/>
    </location>
</feature>
<accession>A0A8H5BVQ1</accession>
<feature type="compositionally biased region" description="Basic and acidic residues" evidence="1">
    <location>
        <begin position="16"/>
        <end position="26"/>
    </location>
</feature>
<dbReference type="PANTHER" id="PTHR28094">
    <property type="entry name" value="MEIOTICALLY UP-REGULATED GENE 113 PROTEIN"/>
    <property type="match status" value="1"/>
</dbReference>
<dbReference type="OrthoDB" id="2417614at2759"/>
<reference evidence="2 3" key="1">
    <citation type="journal article" date="2020" name="ISME J.">
        <title>Uncovering the hidden diversity of litter-decomposition mechanisms in mushroom-forming fungi.</title>
        <authorList>
            <person name="Floudas D."/>
            <person name="Bentzer J."/>
            <person name="Ahren D."/>
            <person name="Johansson T."/>
            <person name="Persson P."/>
            <person name="Tunlid A."/>
        </authorList>
    </citation>
    <scope>NUCLEOTIDE SEQUENCE [LARGE SCALE GENOMIC DNA]</scope>
    <source>
        <strain evidence="2 3">CBS 101986</strain>
    </source>
</reference>
<evidence type="ECO:0000313" key="2">
    <source>
        <dbReference type="EMBL" id="KAF5330439.1"/>
    </source>
</evidence>
<feature type="region of interest" description="Disordered" evidence="1">
    <location>
        <begin position="16"/>
        <end position="51"/>
    </location>
</feature>
<dbReference type="PANTHER" id="PTHR28094:SF1">
    <property type="entry name" value="MEIOTICALLY UP-REGULATED GENE 113 PROTEIN"/>
    <property type="match status" value="1"/>
</dbReference>
<dbReference type="AlphaFoldDB" id="A0A8H5BVQ1"/>
<feature type="compositionally biased region" description="Polar residues" evidence="1">
    <location>
        <begin position="63"/>
        <end position="74"/>
    </location>
</feature>
<protein>
    <recommendedName>
        <fullName evidence="4">DUF1766-domain-containing protein</fullName>
    </recommendedName>
</protein>
<feature type="compositionally biased region" description="Polar residues" evidence="1">
    <location>
        <begin position="84"/>
        <end position="106"/>
    </location>
</feature>
<gene>
    <name evidence="2" type="ORF">D9619_005836</name>
</gene>
<evidence type="ECO:0000256" key="1">
    <source>
        <dbReference type="SAM" id="MobiDB-lite"/>
    </source>
</evidence>
<keyword evidence="3" id="KW-1185">Reference proteome</keyword>
<feature type="compositionally biased region" description="Polar residues" evidence="1">
    <location>
        <begin position="183"/>
        <end position="213"/>
    </location>
</feature>
<name>A0A8H5BVQ1_9AGAR</name>
<dbReference type="Proteomes" id="UP000567179">
    <property type="component" value="Unassembled WGS sequence"/>
</dbReference>
<dbReference type="InterPro" id="IPR053006">
    <property type="entry name" value="Meiosis_regulatory"/>
</dbReference>
<comment type="caution">
    <text evidence="2">The sequence shown here is derived from an EMBL/GenBank/DDBJ whole genome shotgun (WGS) entry which is preliminary data.</text>
</comment>
<organism evidence="2 3">
    <name type="scientific">Psilocybe cf. subviscida</name>
    <dbReference type="NCBI Taxonomy" id="2480587"/>
    <lineage>
        <taxon>Eukaryota</taxon>
        <taxon>Fungi</taxon>
        <taxon>Dikarya</taxon>
        <taxon>Basidiomycota</taxon>
        <taxon>Agaricomycotina</taxon>
        <taxon>Agaricomycetes</taxon>
        <taxon>Agaricomycetidae</taxon>
        <taxon>Agaricales</taxon>
        <taxon>Agaricineae</taxon>
        <taxon>Strophariaceae</taxon>
        <taxon>Psilocybe</taxon>
    </lineage>
</organism>
<evidence type="ECO:0000313" key="3">
    <source>
        <dbReference type="Proteomes" id="UP000567179"/>
    </source>
</evidence>